<dbReference type="InterPro" id="IPR011251">
    <property type="entry name" value="Luciferase-like_dom"/>
</dbReference>
<keyword evidence="6" id="KW-1185">Reference proteome</keyword>
<evidence type="ECO:0000313" key="5">
    <source>
        <dbReference type="EMBL" id="AJP49176.1"/>
    </source>
</evidence>
<feature type="domain" description="Luciferase-like" evidence="4">
    <location>
        <begin position="5"/>
        <end position="301"/>
    </location>
</feature>
<dbReference type="NCBIfam" id="TIGR03558">
    <property type="entry name" value="oxido_grp_1"/>
    <property type="match status" value="1"/>
</dbReference>
<dbReference type="Proteomes" id="UP000061603">
    <property type="component" value="Chromosome"/>
</dbReference>
<evidence type="ECO:0000313" key="6">
    <source>
        <dbReference type="Proteomes" id="UP000061603"/>
    </source>
</evidence>
<dbReference type="InterPro" id="IPR036661">
    <property type="entry name" value="Luciferase-like_sf"/>
</dbReference>
<dbReference type="GO" id="GO:0005829">
    <property type="term" value="C:cytosol"/>
    <property type="evidence" value="ECO:0007669"/>
    <property type="project" value="TreeGrafter"/>
</dbReference>
<keyword evidence="3" id="KW-0812">Transmembrane</keyword>
<dbReference type="Gene3D" id="3.20.20.30">
    <property type="entry name" value="Luciferase-like domain"/>
    <property type="match status" value="1"/>
</dbReference>
<dbReference type="AlphaFoldDB" id="A0A0C5JPE5"/>
<organism evidence="5 6">
    <name type="scientific">Rugosibacter aromaticivorans</name>
    <dbReference type="NCBI Taxonomy" id="1565605"/>
    <lineage>
        <taxon>Bacteria</taxon>
        <taxon>Pseudomonadati</taxon>
        <taxon>Pseudomonadota</taxon>
        <taxon>Betaproteobacteria</taxon>
        <taxon>Nitrosomonadales</taxon>
        <taxon>Sterolibacteriaceae</taxon>
        <taxon>Rugosibacter</taxon>
    </lineage>
</organism>
<dbReference type="EMBL" id="CP010554">
    <property type="protein sequence ID" value="AJP49176.1"/>
    <property type="molecule type" value="Genomic_DNA"/>
</dbReference>
<protein>
    <recommendedName>
        <fullName evidence="2">Luciferase-like monooxygenase</fullName>
    </recommendedName>
</protein>
<feature type="transmembrane region" description="Helical" evidence="3">
    <location>
        <begin position="163"/>
        <end position="186"/>
    </location>
</feature>
<sequence>MIPFSVLDLSPIVTGGTAVQSLSNTLDLARHAERLGYHRYWLAEHHGIPGIASAATAVVIGHVAAGTRSIRVGAGGIMLPNHAPLVIAEQFGTLETLFPGRIDLGLGRAPGSDQATARALRRNLAADENQFPRDVVELMTYFAAARPGQLVRAIPGEGLAVPVWILGSSLFGATLAAALGLPFAFASHFAPMQMQQALEIYRTQFRPSAQLEKPYVMLGYSVFAAETDTQAQFLASSMQQAILNLRRGHPSTLPPPVDDFLGALAPSEKAMLEQTLSCSAIGSPDAVRTALADFIAQTGADELMITCQIFDHAARLRSYEIAAEARGV</sequence>
<dbReference type="PATRIC" id="fig|1565605.3.peg.2864"/>
<dbReference type="InterPro" id="IPR050766">
    <property type="entry name" value="Bact_Lucif_Oxidored"/>
</dbReference>
<reference evidence="5 6" key="1">
    <citation type="journal article" date="2015" name="Genome Announc.">
        <title>Complete Genome Sequence of a Novel Bacterium within the Family Rhodocyclaceae That Degrades Polycyclic Aromatic Hydrocarbons.</title>
        <authorList>
            <person name="Singleton D.R."/>
            <person name="Dickey A.N."/>
            <person name="Scholl E.H."/>
            <person name="Wright F.A."/>
            <person name="Aitken M.D."/>
        </authorList>
    </citation>
    <scope>NUCLEOTIDE SEQUENCE [LARGE SCALE GENOMIC DNA]</scope>
    <source>
        <strain evidence="6">PG1-Ca6</strain>
    </source>
</reference>
<proteinExistence type="predicted"/>
<dbReference type="HOGENOM" id="CLU_027853_9_1_4"/>
<dbReference type="RefSeq" id="WP_284431829.1">
    <property type="nucleotide sequence ID" value="NZ_CP010554.1"/>
</dbReference>
<keyword evidence="3" id="KW-1133">Transmembrane helix</keyword>
<gene>
    <name evidence="5" type="ORF">PG1C_13535</name>
</gene>
<dbReference type="Pfam" id="PF00296">
    <property type="entry name" value="Bac_luciferase"/>
    <property type="match status" value="1"/>
</dbReference>
<comment type="similarity">
    <text evidence="1">To bacterial alkanal monooxygenase alpha and beta chains.</text>
</comment>
<dbReference type="KEGG" id="rbu:PG1C_13535"/>
<keyword evidence="3" id="KW-0472">Membrane</keyword>
<evidence type="ECO:0000256" key="2">
    <source>
        <dbReference type="ARBA" id="ARBA00074555"/>
    </source>
</evidence>
<name>A0A0C5JPE5_9PROT</name>
<dbReference type="STRING" id="1565605.PG1C_13535"/>
<evidence type="ECO:0000256" key="3">
    <source>
        <dbReference type="SAM" id="Phobius"/>
    </source>
</evidence>
<dbReference type="GO" id="GO:0016705">
    <property type="term" value="F:oxidoreductase activity, acting on paired donors, with incorporation or reduction of molecular oxygen"/>
    <property type="evidence" value="ECO:0007669"/>
    <property type="project" value="InterPro"/>
</dbReference>
<accession>A0A0C5JPE5</accession>
<evidence type="ECO:0000256" key="1">
    <source>
        <dbReference type="ARBA" id="ARBA00007789"/>
    </source>
</evidence>
<dbReference type="PANTHER" id="PTHR30137:SF6">
    <property type="entry name" value="LUCIFERASE-LIKE MONOOXYGENASE"/>
    <property type="match status" value="1"/>
</dbReference>
<dbReference type="FunFam" id="3.20.20.30:FF:000002">
    <property type="entry name" value="LLM class flavin-dependent oxidoreductase"/>
    <property type="match status" value="1"/>
</dbReference>
<dbReference type="InterPro" id="IPR019949">
    <property type="entry name" value="CmoO-like"/>
</dbReference>
<dbReference type="CDD" id="cd00347">
    <property type="entry name" value="Flavin_utilizing_monoxygenases"/>
    <property type="match status" value="1"/>
</dbReference>
<dbReference type="SUPFAM" id="SSF51679">
    <property type="entry name" value="Bacterial luciferase-like"/>
    <property type="match status" value="1"/>
</dbReference>
<dbReference type="PANTHER" id="PTHR30137">
    <property type="entry name" value="LUCIFERASE-LIKE MONOOXYGENASE"/>
    <property type="match status" value="1"/>
</dbReference>
<evidence type="ECO:0000259" key="4">
    <source>
        <dbReference type="Pfam" id="PF00296"/>
    </source>
</evidence>